<accession>A0A7T8GMF2</accession>
<organism evidence="2 3">
    <name type="scientific">Caligus rogercresseyi</name>
    <name type="common">Sea louse</name>
    <dbReference type="NCBI Taxonomy" id="217165"/>
    <lineage>
        <taxon>Eukaryota</taxon>
        <taxon>Metazoa</taxon>
        <taxon>Ecdysozoa</taxon>
        <taxon>Arthropoda</taxon>
        <taxon>Crustacea</taxon>
        <taxon>Multicrustacea</taxon>
        <taxon>Hexanauplia</taxon>
        <taxon>Copepoda</taxon>
        <taxon>Siphonostomatoida</taxon>
        <taxon>Caligidae</taxon>
        <taxon>Caligus</taxon>
    </lineage>
</organism>
<proteinExistence type="predicted"/>
<sequence length="59" mass="6537">MQNELNTNKYFKLAYSANRCRCAVKSGAGSVFLSEFPSREPSPVPLRRPSREKSASEGS</sequence>
<gene>
    <name evidence="2" type="ORF">FKW44_022432</name>
</gene>
<feature type="region of interest" description="Disordered" evidence="1">
    <location>
        <begin position="37"/>
        <end position="59"/>
    </location>
</feature>
<evidence type="ECO:0000256" key="1">
    <source>
        <dbReference type="SAM" id="MobiDB-lite"/>
    </source>
</evidence>
<dbReference type="Proteomes" id="UP000595437">
    <property type="component" value="Chromosome 17"/>
</dbReference>
<evidence type="ECO:0000313" key="2">
    <source>
        <dbReference type="EMBL" id="QQP34529.1"/>
    </source>
</evidence>
<dbReference type="AlphaFoldDB" id="A0A7T8GMF2"/>
<feature type="compositionally biased region" description="Basic and acidic residues" evidence="1">
    <location>
        <begin position="49"/>
        <end position="59"/>
    </location>
</feature>
<name>A0A7T8GMF2_CALRO</name>
<dbReference type="EMBL" id="CP045906">
    <property type="protein sequence ID" value="QQP34529.1"/>
    <property type="molecule type" value="Genomic_DNA"/>
</dbReference>
<reference evidence="3" key="1">
    <citation type="submission" date="2021-01" db="EMBL/GenBank/DDBJ databases">
        <title>Caligus Genome Assembly.</title>
        <authorList>
            <person name="Gallardo-Escarate C."/>
        </authorList>
    </citation>
    <scope>NUCLEOTIDE SEQUENCE [LARGE SCALE GENOMIC DNA]</scope>
</reference>
<keyword evidence="3" id="KW-1185">Reference proteome</keyword>
<evidence type="ECO:0000313" key="3">
    <source>
        <dbReference type="Proteomes" id="UP000595437"/>
    </source>
</evidence>
<protein>
    <submittedName>
        <fullName evidence="2">Uncharacterized protein</fullName>
    </submittedName>
</protein>